<proteinExistence type="predicted"/>
<gene>
    <name evidence="2" type="ORF">SDC9_115420</name>
</gene>
<accession>A0A645BTE9</accession>
<evidence type="ECO:0000313" key="2">
    <source>
        <dbReference type="EMBL" id="MPM68487.1"/>
    </source>
</evidence>
<feature type="region of interest" description="Disordered" evidence="1">
    <location>
        <begin position="197"/>
        <end position="230"/>
    </location>
</feature>
<organism evidence="2">
    <name type="scientific">bioreactor metagenome</name>
    <dbReference type="NCBI Taxonomy" id="1076179"/>
    <lineage>
        <taxon>unclassified sequences</taxon>
        <taxon>metagenomes</taxon>
        <taxon>ecological metagenomes</taxon>
    </lineage>
</organism>
<dbReference type="EMBL" id="VSSQ01022283">
    <property type="protein sequence ID" value="MPM68487.1"/>
    <property type="molecule type" value="Genomic_DNA"/>
</dbReference>
<evidence type="ECO:0000256" key="1">
    <source>
        <dbReference type="SAM" id="MobiDB-lite"/>
    </source>
</evidence>
<dbReference type="AlphaFoldDB" id="A0A645BTE9"/>
<feature type="compositionally biased region" description="Polar residues" evidence="1">
    <location>
        <begin position="219"/>
        <end position="230"/>
    </location>
</feature>
<name>A0A645BTE9_9ZZZZ</name>
<protein>
    <submittedName>
        <fullName evidence="2">Uncharacterized protein</fullName>
    </submittedName>
</protein>
<comment type="caution">
    <text evidence="2">The sequence shown here is derived from an EMBL/GenBank/DDBJ whole genome shotgun (WGS) entry which is preliminary data.</text>
</comment>
<reference evidence="2" key="1">
    <citation type="submission" date="2019-08" db="EMBL/GenBank/DDBJ databases">
        <authorList>
            <person name="Kucharzyk K."/>
            <person name="Murdoch R.W."/>
            <person name="Higgins S."/>
            <person name="Loffler F."/>
        </authorList>
    </citation>
    <scope>NUCLEOTIDE SEQUENCE</scope>
</reference>
<sequence>MGRVGGYGEHLESLSRRRLLQRGALFLPSFQYRMIPQFGKGFQRLDHLSAFDPSAVFLFKSLKRPFVKVQGFFSVFTPYQLSGGARQHPVASGKTHDLFLYPQFLQEPPRVGVCRKDGGKDGGPAWREGAPGPPDMEIVQRGKGRTCSPFPLGLRSHLVAWEPTFNEPSVFRKVHGGFPFSSGAAFPASFPLPGPSAGLRGLSEAPTGPIAPHPFRSPQFGSASRQPLPW</sequence>